<evidence type="ECO:0000313" key="1">
    <source>
        <dbReference type="EMBL" id="WMV21024.1"/>
    </source>
</evidence>
<organism evidence="1 2">
    <name type="scientific">Solanum verrucosum</name>
    <dbReference type="NCBI Taxonomy" id="315347"/>
    <lineage>
        <taxon>Eukaryota</taxon>
        <taxon>Viridiplantae</taxon>
        <taxon>Streptophyta</taxon>
        <taxon>Embryophyta</taxon>
        <taxon>Tracheophyta</taxon>
        <taxon>Spermatophyta</taxon>
        <taxon>Magnoliopsida</taxon>
        <taxon>eudicotyledons</taxon>
        <taxon>Gunneridae</taxon>
        <taxon>Pentapetalae</taxon>
        <taxon>asterids</taxon>
        <taxon>lamiids</taxon>
        <taxon>Solanales</taxon>
        <taxon>Solanaceae</taxon>
        <taxon>Solanoideae</taxon>
        <taxon>Solaneae</taxon>
        <taxon>Solanum</taxon>
    </lineage>
</organism>
<dbReference type="Proteomes" id="UP001234989">
    <property type="component" value="Chromosome 3"/>
</dbReference>
<dbReference type="EMBL" id="CP133614">
    <property type="protein sequence ID" value="WMV21024.1"/>
    <property type="molecule type" value="Genomic_DNA"/>
</dbReference>
<name>A0AAF0TJ94_SOLVR</name>
<evidence type="ECO:0000313" key="2">
    <source>
        <dbReference type="Proteomes" id="UP001234989"/>
    </source>
</evidence>
<reference evidence="1" key="1">
    <citation type="submission" date="2023-08" db="EMBL/GenBank/DDBJ databases">
        <title>A de novo genome assembly of Solanum verrucosum Schlechtendal, a Mexican diploid species geographically isolated from the other diploid A-genome species in potato relatives.</title>
        <authorList>
            <person name="Hosaka K."/>
        </authorList>
    </citation>
    <scope>NUCLEOTIDE SEQUENCE</scope>
    <source>
        <tissue evidence="1">Young leaves</tissue>
    </source>
</reference>
<accession>A0AAF0TJ94</accession>
<sequence>MQPALAVMPLMAVENSHPEAASV</sequence>
<gene>
    <name evidence="1" type="ORF">MTR67_014409</name>
</gene>
<keyword evidence="2" id="KW-1185">Reference proteome</keyword>
<dbReference type="AlphaFoldDB" id="A0AAF0TJ94"/>
<protein>
    <submittedName>
        <fullName evidence="1">Uncharacterized protein</fullName>
    </submittedName>
</protein>
<proteinExistence type="predicted"/>